<evidence type="ECO:0000256" key="1">
    <source>
        <dbReference type="SAM" id="MobiDB-lite"/>
    </source>
</evidence>
<dbReference type="Pfam" id="PF07714">
    <property type="entry name" value="PK_Tyr_Ser-Thr"/>
    <property type="match status" value="1"/>
</dbReference>
<protein>
    <submittedName>
        <fullName evidence="3">Serine/threonine protein kinase</fullName>
    </submittedName>
</protein>
<feature type="region of interest" description="Disordered" evidence="1">
    <location>
        <begin position="162"/>
        <end position="181"/>
    </location>
</feature>
<dbReference type="OrthoDB" id="339325at2759"/>
<dbReference type="SUPFAM" id="SSF56112">
    <property type="entry name" value="Protein kinase-like (PK-like)"/>
    <property type="match status" value="2"/>
</dbReference>
<evidence type="ECO:0000313" key="4">
    <source>
        <dbReference type="Proteomes" id="UP000007799"/>
    </source>
</evidence>
<dbReference type="KEGG" id="sre:PTSG_06029"/>
<dbReference type="Gene3D" id="1.10.510.10">
    <property type="entry name" value="Transferase(Phosphotransferase) domain 1"/>
    <property type="match status" value="2"/>
</dbReference>
<dbReference type="GO" id="GO:0005524">
    <property type="term" value="F:ATP binding"/>
    <property type="evidence" value="ECO:0007669"/>
    <property type="project" value="InterPro"/>
</dbReference>
<dbReference type="Proteomes" id="UP000007799">
    <property type="component" value="Unassembled WGS sequence"/>
</dbReference>
<gene>
    <name evidence="3" type="ORF">PTSG_06029</name>
</gene>
<feature type="domain" description="Protein kinase" evidence="2">
    <location>
        <begin position="1"/>
        <end position="301"/>
    </location>
</feature>
<dbReference type="eggNOG" id="KOG0578">
    <property type="taxonomic scope" value="Eukaryota"/>
</dbReference>
<dbReference type="InterPro" id="IPR001245">
    <property type="entry name" value="Ser-Thr/Tyr_kinase_cat_dom"/>
</dbReference>
<organism evidence="4">
    <name type="scientific">Salpingoeca rosetta (strain ATCC 50818 / BSB-021)</name>
    <dbReference type="NCBI Taxonomy" id="946362"/>
    <lineage>
        <taxon>Eukaryota</taxon>
        <taxon>Choanoflagellata</taxon>
        <taxon>Craspedida</taxon>
        <taxon>Salpingoecidae</taxon>
        <taxon>Salpingoeca</taxon>
    </lineage>
</organism>
<dbReference type="Pfam" id="PF00069">
    <property type="entry name" value="Pkinase"/>
    <property type="match status" value="1"/>
</dbReference>
<dbReference type="InterPro" id="IPR011009">
    <property type="entry name" value="Kinase-like_dom_sf"/>
</dbReference>
<dbReference type="SMART" id="SM00220">
    <property type="entry name" value="S_TKc"/>
    <property type="match status" value="1"/>
</dbReference>
<evidence type="ECO:0000313" key="3">
    <source>
        <dbReference type="EMBL" id="EGD74665.1"/>
    </source>
</evidence>
<reference evidence="3" key="1">
    <citation type="submission" date="2009-08" db="EMBL/GenBank/DDBJ databases">
        <title>Annotation of Salpingoeca rosetta.</title>
        <authorList>
            <consortium name="The Broad Institute Genome Sequencing Platform"/>
            <person name="Russ C."/>
            <person name="Cuomo C."/>
            <person name="Burger G."/>
            <person name="Gray M.W."/>
            <person name="Holland P.W.H."/>
            <person name="King N."/>
            <person name="Lang F.B.F."/>
            <person name="Roger A.J."/>
            <person name="Ruiz-Trillo I."/>
            <person name="Young S.K."/>
            <person name="Zeng Q."/>
            <person name="Gargeya S."/>
            <person name="Alvarado L."/>
            <person name="Berlin A."/>
            <person name="Chapman S.B."/>
            <person name="Chen Z."/>
            <person name="Freedman E."/>
            <person name="Gellesch M."/>
            <person name="Goldberg J."/>
            <person name="Griggs A."/>
            <person name="Gujja S."/>
            <person name="Heilman E."/>
            <person name="Heiman D."/>
            <person name="Howarth C."/>
            <person name="Mehta T."/>
            <person name="Neiman D."/>
            <person name="Pearson M."/>
            <person name="Roberts A."/>
            <person name="Saif S."/>
            <person name="Shea T."/>
            <person name="Shenoy N."/>
            <person name="Sisk P."/>
            <person name="Stolte C."/>
            <person name="Sykes S."/>
            <person name="White J."/>
            <person name="Yandava C."/>
            <person name="Haas B."/>
            <person name="Nusbaum C."/>
            <person name="Birren B."/>
        </authorList>
    </citation>
    <scope>NUCLEOTIDE SEQUENCE [LARGE SCALE GENOMIC DNA]</scope>
    <source>
        <strain evidence="3">ATCC 50818</strain>
    </source>
</reference>
<accession>F2UDH0</accession>
<name>F2UDH0_SALR5</name>
<dbReference type="InParanoid" id="F2UDH0"/>
<keyword evidence="4" id="KW-1185">Reference proteome</keyword>
<dbReference type="STRING" id="946362.F2UDH0"/>
<dbReference type="InterPro" id="IPR000719">
    <property type="entry name" value="Prot_kinase_dom"/>
</dbReference>
<dbReference type="InterPro" id="IPR051681">
    <property type="entry name" value="Ser/Thr_Kinases-Pseudokinases"/>
</dbReference>
<dbReference type="GO" id="GO:0004674">
    <property type="term" value="F:protein serine/threonine kinase activity"/>
    <property type="evidence" value="ECO:0007669"/>
    <property type="project" value="UniProtKB-KW"/>
</dbReference>
<keyword evidence="3" id="KW-0418">Kinase</keyword>
<dbReference type="PANTHER" id="PTHR44329">
    <property type="entry name" value="SERINE/THREONINE-PROTEIN KINASE TNNI3K-RELATED"/>
    <property type="match status" value="1"/>
</dbReference>
<dbReference type="PROSITE" id="PS50011">
    <property type="entry name" value="PROTEIN_KINASE_DOM"/>
    <property type="match status" value="1"/>
</dbReference>
<dbReference type="EMBL" id="GL832969">
    <property type="protein sequence ID" value="EGD74665.1"/>
    <property type="molecule type" value="Genomic_DNA"/>
</dbReference>
<sequence>MAPEALTGYKYSFEADAFSFGVLMWEDRTLSPSVDTTLKHLETTLKEHRVLFTTGQLRPRSTSSTMIDLPSIQRMMNAFGDEQRAGQCTLQSITDGSCAGALELTSMVYCSSRFLATKHVGEELTDLKRGNVLVSSSLRAKITDFGSIRQCFTRDRNQHQQRTCLSSSHDDDPQYSQQAGLQTMPSITLTAGVGTPLCMAPEALAGDKYSFEADVFSFGVLMWEMATRRVPDLIEQEKGSGYRGPILATISNLMKDGKRLRFDDGEEDAIPEWFQSLTYNRMAQNPRERPSFGELMDHHFVA</sequence>
<keyword evidence="3" id="KW-0808">Transferase</keyword>
<dbReference type="GeneID" id="16073495"/>
<dbReference type="RefSeq" id="XP_004992922.1">
    <property type="nucleotide sequence ID" value="XM_004992865.1"/>
</dbReference>
<evidence type="ECO:0000259" key="2">
    <source>
        <dbReference type="PROSITE" id="PS50011"/>
    </source>
</evidence>
<dbReference type="AlphaFoldDB" id="F2UDH0"/>
<dbReference type="PANTHER" id="PTHR44329:SF214">
    <property type="entry name" value="PROTEIN KINASE DOMAIN-CONTAINING PROTEIN"/>
    <property type="match status" value="1"/>
</dbReference>
<proteinExistence type="predicted"/>
<keyword evidence="3" id="KW-0723">Serine/threonine-protein kinase</keyword>